<comment type="caution">
    <text evidence="2">The sequence shown here is derived from an EMBL/GenBank/DDBJ whole genome shotgun (WGS) entry which is preliminary data.</text>
</comment>
<feature type="chain" id="PRO_5022963018" description="Tetratricopeptide repeat protein" evidence="1">
    <location>
        <begin position="23"/>
        <end position="144"/>
    </location>
</feature>
<accession>A0A5C6Q5J7</accession>
<evidence type="ECO:0000256" key="1">
    <source>
        <dbReference type="SAM" id="SignalP"/>
    </source>
</evidence>
<dbReference type="AlphaFoldDB" id="A0A5C6Q5J7"/>
<dbReference type="RefSeq" id="WP_146791398.1">
    <property type="nucleotide sequence ID" value="NZ_VOLT01000015.1"/>
</dbReference>
<dbReference type="EMBL" id="VOLT01000015">
    <property type="protein sequence ID" value="TWX64088.1"/>
    <property type="molecule type" value="Genomic_DNA"/>
</dbReference>
<proteinExistence type="predicted"/>
<keyword evidence="3" id="KW-1185">Reference proteome</keyword>
<organism evidence="2 3">
    <name type="scientific">Colwellia demingiae</name>
    <dbReference type="NCBI Taxonomy" id="89401"/>
    <lineage>
        <taxon>Bacteria</taxon>
        <taxon>Pseudomonadati</taxon>
        <taxon>Pseudomonadota</taxon>
        <taxon>Gammaproteobacteria</taxon>
        <taxon>Alteromonadales</taxon>
        <taxon>Colwelliaceae</taxon>
        <taxon>Colwellia</taxon>
    </lineage>
</organism>
<evidence type="ECO:0000313" key="3">
    <source>
        <dbReference type="Proteomes" id="UP000321822"/>
    </source>
</evidence>
<evidence type="ECO:0008006" key="4">
    <source>
        <dbReference type="Google" id="ProtNLM"/>
    </source>
</evidence>
<gene>
    <name evidence="2" type="ORF">ESZ36_20660</name>
</gene>
<feature type="signal peptide" evidence="1">
    <location>
        <begin position="1"/>
        <end position="22"/>
    </location>
</feature>
<evidence type="ECO:0000313" key="2">
    <source>
        <dbReference type="EMBL" id="TWX64088.1"/>
    </source>
</evidence>
<keyword evidence="1" id="KW-0732">Signal</keyword>
<dbReference type="OrthoDB" id="6228858at2"/>
<sequence>MNMIIKSTLIVVTAITSNFSLANNISPDFLLNEIDISYKKYVYSSLEVGIYAMESVIRLQESDRSSELLHKTGPASLALSYLRLGLLYEKLGLNKDADKVFYKAVTSYKSQVTDSENVSLIELKKFVVGIDASIAANKNSNKDT</sequence>
<protein>
    <recommendedName>
        <fullName evidence="4">Tetratricopeptide repeat protein</fullName>
    </recommendedName>
</protein>
<dbReference type="Proteomes" id="UP000321822">
    <property type="component" value="Unassembled WGS sequence"/>
</dbReference>
<name>A0A5C6Q5J7_9GAMM</name>
<reference evidence="2 3" key="1">
    <citation type="submission" date="2019-07" db="EMBL/GenBank/DDBJ databases">
        <title>Genomes of sea-ice associated Colwellia species.</title>
        <authorList>
            <person name="Bowman J.P."/>
        </authorList>
    </citation>
    <scope>NUCLEOTIDE SEQUENCE [LARGE SCALE GENOMIC DNA]</scope>
    <source>
        <strain evidence="2 3">ACAM 459</strain>
    </source>
</reference>